<feature type="region of interest" description="Disordered" evidence="1">
    <location>
        <begin position="1"/>
        <end position="22"/>
    </location>
</feature>
<dbReference type="EMBL" id="CP029190">
    <property type="protein sequence ID" value="QES46502.1"/>
    <property type="molecule type" value="Genomic_DNA"/>
</dbReference>
<organism evidence="2 3">
    <name type="scientific">Streptomyces venezuelae</name>
    <dbReference type="NCBI Taxonomy" id="54571"/>
    <lineage>
        <taxon>Bacteria</taxon>
        <taxon>Bacillati</taxon>
        <taxon>Actinomycetota</taxon>
        <taxon>Actinomycetes</taxon>
        <taxon>Kitasatosporales</taxon>
        <taxon>Streptomycetaceae</taxon>
        <taxon>Streptomyces</taxon>
    </lineage>
</organism>
<evidence type="ECO:0000313" key="3">
    <source>
        <dbReference type="Proteomes" id="UP000325211"/>
    </source>
</evidence>
<proteinExistence type="predicted"/>
<dbReference type="Pfam" id="PF26137">
    <property type="entry name" value="Toxin_SdpC"/>
    <property type="match status" value="1"/>
</dbReference>
<dbReference type="AlphaFoldDB" id="A0A5P2CU84"/>
<reference evidence="2 3" key="1">
    <citation type="submission" date="2018-05" db="EMBL/GenBank/DDBJ databases">
        <title>Streptomyces venezuelae.</title>
        <authorList>
            <person name="Kim W."/>
            <person name="Lee N."/>
            <person name="Cho B.-K."/>
        </authorList>
    </citation>
    <scope>NUCLEOTIDE SEQUENCE [LARGE SCALE GENOMIC DNA]</scope>
    <source>
        <strain evidence="2 3">ATCC 21782</strain>
    </source>
</reference>
<gene>
    <name evidence="2" type="ORF">DEJ50_00120</name>
</gene>
<evidence type="ECO:0000313" key="2">
    <source>
        <dbReference type="EMBL" id="QES46502.1"/>
    </source>
</evidence>
<evidence type="ECO:0000256" key="1">
    <source>
        <dbReference type="SAM" id="MobiDB-lite"/>
    </source>
</evidence>
<dbReference type="InterPro" id="IPR023888">
    <property type="entry name" value="SdpC-like"/>
</dbReference>
<sequence>MANASDTREIPAPADSHADKSATSDGKDLFAGFYFGLGQTGQAIYRNLDFKNDIGELAKNQTPEGREAVAGIVNDVAKDSPAFFADFSTKLRSGDPVRVDQAMTAGAGQLKKYVDEDAAADLGAGQGKCVFNFVAAANVATTVTAVNFVALYNKFWTRSAALDEGLSKDETIAKLTTTLRTA</sequence>
<accession>A0A5P2CU84</accession>
<dbReference type="Proteomes" id="UP000325211">
    <property type="component" value="Chromosome"/>
</dbReference>
<protein>
    <submittedName>
        <fullName evidence="2">Uncharacterized protein</fullName>
    </submittedName>
</protein>
<name>A0A5P2CU84_STRVZ</name>